<proteinExistence type="predicted"/>
<gene>
    <name evidence="1" type="ORF">dnl_55070</name>
</gene>
<name>A0A975GJJ8_9BACT</name>
<organism evidence="1 2">
    <name type="scientific">Desulfonema limicola</name>
    <dbReference type="NCBI Taxonomy" id="45656"/>
    <lineage>
        <taxon>Bacteria</taxon>
        <taxon>Pseudomonadati</taxon>
        <taxon>Thermodesulfobacteriota</taxon>
        <taxon>Desulfobacteria</taxon>
        <taxon>Desulfobacterales</taxon>
        <taxon>Desulfococcaceae</taxon>
        <taxon>Desulfonema</taxon>
    </lineage>
</organism>
<accession>A0A975GJJ8</accession>
<protein>
    <submittedName>
        <fullName evidence="1">Uncharacterized protein</fullName>
    </submittedName>
</protein>
<dbReference type="Proteomes" id="UP000663720">
    <property type="component" value="Chromosome"/>
</dbReference>
<dbReference type="KEGG" id="dli:dnl_55070"/>
<reference evidence="1" key="1">
    <citation type="journal article" date="2021" name="Microb. Physiol.">
        <title>Proteogenomic Insights into the Physiology of Marine, Sulfate-Reducing, Filamentous Desulfonema limicola and Desulfonema magnum.</title>
        <authorList>
            <person name="Schnaars V."/>
            <person name="Wohlbrand L."/>
            <person name="Scheve S."/>
            <person name="Hinrichs C."/>
            <person name="Reinhardt R."/>
            <person name="Rabus R."/>
        </authorList>
    </citation>
    <scope>NUCLEOTIDE SEQUENCE</scope>
    <source>
        <strain evidence="1">5ac10</strain>
    </source>
</reference>
<sequence length="51" mass="6041">MLIKNPCSSWNYIIAYTQTYKRSASKPLNIIDLIEFIEKEVTHEKIKIREA</sequence>
<dbReference type="AlphaFoldDB" id="A0A975GJJ8"/>
<evidence type="ECO:0000313" key="1">
    <source>
        <dbReference type="EMBL" id="QTA83113.1"/>
    </source>
</evidence>
<keyword evidence="2" id="KW-1185">Reference proteome</keyword>
<evidence type="ECO:0000313" key="2">
    <source>
        <dbReference type="Proteomes" id="UP000663720"/>
    </source>
</evidence>
<dbReference type="EMBL" id="CP061799">
    <property type="protein sequence ID" value="QTA83113.1"/>
    <property type="molecule type" value="Genomic_DNA"/>
</dbReference>